<sequence>VQPNPDAKHDNDKPVTSPPYNPPPHTGKTETIQNPVHKTRTTIPSDYDSKTITAFVTKVVTVTVTVYVPGYTTTLTDYKNGEPISYETYYPPSTKIILETVTSVAPAGFEFEESKESKAIKLGHYGLFNRNNDGLVSVVLSLWVVMW</sequence>
<evidence type="ECO:0000313" key="2">
    <source>
        <dbReference type="EMBL" id="CAG8736676.1"/>
    </source>
</evidence>
<feature type="non-terminal residue" evidence="2">
    <location>
        <position position="1"/>
    </location>
</feature>
<organism evidence="2 3">
    <name type="scientific">Racocetra fulgida</name>
    <dbReference type="NCBI Taxonomy" id="60492"/>
    <lineage>
        <taxon>Eukaryota</taxon>
        <taxon>Fungi</taxon>
        <taxon>Fungi incertae sedis</taxon>
        <taxon>Mucoromycota</taxon>
        <taxon>Glomeromycotina</taxon>
        <taxon>Glomeromycetes</taxon>
        <taxon>Diversisporales</taxon>
        <taxon>Gigasporaceae</taxon>
        <taxon>Racocetra</taxon>
    </lineage>
</organism>
<comment type="caution">
    <text evidence="2">The sequence shown here is derived from an EMBL/GenBank/DDBJ whole genome shotgun (WGS) entry which is preliminary data.</text>
</comment>
<feature type="region of interest" description="Disordered" evidence="1">
    <location>
        <begin position="1"/>
        <end position="42"/>
    </location>
</feature>
<keyword evidence="3" id="KW-1185">Reference proteome</keyword>
<evidence type="ECO:0000256" key="1">
    <source>
        <dbReference type="SAM" id="MobiDB-lite"/>
    </source>
</evidence>
<protein>
    <submittedName>
        <fullName evidence="2">3261_t:CDS:1</fullName>
    </submittedName>
</protein>
<gene>
    <name evidence="2" type="ORF">RFULGI_LOCUS12538</name>
</gene>
<accession>A0A9N9NGX2</accession>
<evidence type="ECO:0000313" key="3">
    <source>
        <dbReference type="Proteomes" id="UP000789396"/>
    </source>
</evidence>
<feature type="compositionally biased region" description="Polar residues" evidence="1">
    <location>
        <begin position="29"/>
        <end position="42"/>
    </location>
</feature>
<dbReference type="OrthoDB" id="2447385at2759"/>
<feature type="compositionally biased region" description="Basic and acidic residues" evidence="1">
    <location>
        <begin position="1"/>
        <end position="13"/>
    </location>
</feature>
<name>A0A9N9NGX2_9GLOM</name>
<dbReference type="EMBL" id="CAJVPZ010030387">
    <property type="protein sequence ID" value="CAG8736676.1"/>
    <property type="molecule type" value="Genomic_DNA"/>
</dbReference>
<reference evidence="2" key="1">
    <citation type="submission" date="2021-06" db="EMBL/GenBank/DDBJ databases">
        <authorList>
            <person name="Kallberg Y."/>
            <person name="Tangrot J."/>
            <person name="Rosling A."/>
        </authorList>
    </citation>
    <scope>NUCLEOTIDE SEQUENCE</scope>
    <source>
        <strain evidence="2">IN212</strain>
    </source>
</reference>
<proteinExistence type="predicted"/>
<dbReference type="Proteomes" id="UP000789396">
    <property type="component" value="Unassembled WGS sequence"/>
</dbReference>
<dbReference type="AlphaFoldDB" id="A0A9N9NGX2"/>
<feature type="compositionally biased region" description="Pro residues" evidence="1">
    <location>
        <begin position="16"/>
        <end position="25"/>
    </location>
</feature>
<feature type="non-terminal residue" evidence="2">
    <location>
        <position position="147"/>
    </location>
</feature>